<dbReference type="InterPro" id="IPR015943">
    <property type="entry name" value="WD40/YVTN_repeat-like_dom_sf"/>
</dbReference>
<dbReference type="Pfam" id="PF25171">
    <property type="entry name" value="Beta-prop_WDR36-Utp21_1st"/>
    <property type="match status" value="1"/>
</dbReference>
<evidence type="ECO:0000259" key="4">
    <source>
        <dbReference type="Pfam" id="PF04192"/>
    </source>
</evidence>
<name>A0A6L2PNW0_COPFO</name>
<evidence type="ECO:0000259" key="5">
    <source>
        <dbReference type="Pfam" id="PF25171"/>
    </source>
</evidence>
<dbReference type="GO" id="GO:0006364">
    <property type="term" value="P:rRNA processing"/>
    <property type="evidence" value="ECO:0007669"/>
    <property type="project" value="InterPro"/>
</dbReference>
<accession>A0A6L2PNW0</accession>
<keyword evidence="1 3" id="KW-0853">WD repeat</keyword>
<dbReference type="InterPro" id="IPR036322">
    <property type="entry name" value="WD40_repeat_dom_sf"/>
</dbReference>
<dbReference type="FunFam" id="2.130.10.10:FF:000109">
    <property type="entry name" value="WD repeat domain 36"/>
    <property type="match status" value="1"/>
</dbReference>
<dbReference type="InterPro" id="IPR001680">
    <property type="entry name" value="WD40_rpt"/>
</dbReference>
<dbReference type="GO" id="GO:0034388">
    <property type="term" value="C:Pwp2p-containing subcomplex of 90S preribosome"/>
    <property type="evidence" value="ECO:0007669"/>
    <property type="project" value="TreeGrafter"/>
</dbReference>
<dbReference type="InterPro" id="IPR007319">
    <property type="entry name" value="WDR36/Utp21_C"/>
</dbReference>
<protein>
    <submittedName>
        <fullName evidence="6">Uncharacterized protein</fullName>
    </submittedName>
</protein>
<evidence type="ECO:0000313" key="6">
    <source>
        <dbReference type="EMBL" id="GFG33994.1"/>
    </source>
</evidence>
<organism evidence="6 7">
    <name type="scientific">Coptotermes formosanus</name>
    <name type="common">Formosan subterranean termite</name>
    <dbReference type="NCBI Taxonomy" id="36987"/>
    <lineage>
        <taxon>Eukaryota</taxon>
        <taxon>Metazoa</taxon>
        <taxon>Ecdysozoa</taxon>
        <taxon>Arthropoda</taxon>
        <taxon>Hexapoda</taxon>
        <taxon>Insecta</taxon>
        <taxon>Pterygota</taxon>
        <taxon>Neoptera</taxon>
        <taxon>Polyneoptera</taxon>
        <taxon>Dictyoptera</taxon>
        <taxon>Blattodea</taxon>
        <taxon>Blattoidea</taxon>
        <taxon>Termitoidae</taxon>
        <taxon>Rhinotermitidae</taxon>
        <taxon>Coptotermes</taxon>
    </lineage>
</organism>
<keyword evidence="7" id="KW-1185">Reference proteome</keyword>
<evidence type="ECO:0000256" key="3">
    <source>
        <dbReference type="PROSITE-ProRule" id="PRU00221"/>
    </source>
</evidence>
<gene>
    <name evidence="6" type="ORF">Cfor_07531</name>
</gene>
<reference evidence="7" key="1">
    <citation type="submission" date="2020-01" db="EMBL/GenBank/DDBJ databases">
        <title>Draft genome sequence of the Termite Coptotermes fromosanus.</title>
        <authorList>
            <person name="Itakura S."/>
            <person name="Yosikawa Y."/>
            <person name="Umezawa K."/>
        </authorList>
    </citation>
    <scope>NUCLEOTIDE SEQUENCE [LARGE SCALE GENOMIC DNA]</scope>
</reference>
<dbReference type="PANTHER" id="PTHR22840:SF12">
    <property type="entry name" value="WD REPEAT-CONTAINING PROTEIN 36"/>
    <property type="match status" value="1"/>
</dbReference>
<dbReference type="Gene3D" id="2.130.10.10">
    <property type="entry name" value="YVTN repeat-like/Quinoprotein amine dehydrogenase"/>
    <property type="match status" value="2"/>
</dbReference>
<sequence length="894" mass="99011">MAQTSRIFKSSKALGYVSNHIPLVVRYIRCRKENLVVTCVGKAFHTYACSRFTLLSVSGLHSGELTCIAADSYHVYTASDNVICAWRRGTELKHTYVGHSSPVHLLLPFGPHLLSVDENSVLKIWDIKSQDLHMELTFDSVTFRVTTMLHPGTYLNKILLGSEQGAMQLWNIHSAKQIYVFKGWTSAITVLEQAPAVDVVAVGLASGKIILHNLKFDETVMEFMQDWGLVTSLSFRTDGHPVLVSGSLTGHVVFWNLEERKVMSQLLGAHNSAVTGLKCLPNEPLFVTSSPDNSLKMWIFDMPDGGARLLHIREGHSAPPSCVRFHGSNGHNLLSAGGDSSLRIFSTITETFNKSLGQASYNRKLSKKKRKGLADPLKMPPIVQFTSETTREKEWDNIAAVHLGLATVTTWSYDKLKMGELKLLPERFDPKKSHLKVNAVATCLCLTSCGNFVLVGYSSGHVDKFNIQSGIHRGSYGHPYAHTGSVRGVATDNLNQMVVTGGHDAVIRFWPFKSPGPGALKEVNIEESVSFFRPHHDSSMLAAALEDFTIIVMDLDTQTVVRKFQRHKGQLTDATFSPDARWLVTAAMDCTICTWDIPSVQLIDCFKVDAACTSLSLSPTGDLLATTHVDYLGVFLWSNRTLYSHVSLCPMSDTADMPLLKLPTTLGEVQEGVEVETDLDDSQPEYKSDDQISNDLVTLSLVTSSRWKNLLDIDIVKKRNKPKEPLKVPKAAPFFLPTLPSLNLQFDLSKTTDNEETNKIKMPADLQCLSGFAQLLSEAAETNIFQPVVAKLKVMGPSAIDFEISCLAPQSGGSFDLMLQFMRLIESMLISNKDFELAQAYLGLFLKRHGDLIASERQLRDYIPKLQSCQATGWESLQAKLFYGLCVTQSLKGM</sequence>
<dbReference type="EMBL" id="BLKM01011693">
    <property type="protein sequence ID" value="GFG33994.1"/>
    <property type="molecule type" value="Genomic_DNA"/>
</dbReference>
<dbReference type="InterPro" id="IPR059157">
    <property type="entry name" value="WDR36-Utp21_N"/>
</dbReference>
<dbReference type="SUPFAM" id="SSF50978">
    <property type="entry name" value="WD40 repeat-like"/>
    <property type="match status" value="2"/>
</dbReference>
<dbReference type="OrthoDB" id="10250769at2759"/>
<feature type="domain" description="WDR36/Utp21 N-terminal" evidence="5">
    <location>
        <begin position="36"/>
        <end position="301"/>
    </location>
</feature>
<dbReference type="PROSITE" id="PS50294">
    <property type="entry name" value="WD_REPEATS_REGION"/>
    <property type="match status" value="2"/>
</dbReference>
<feature type="repeat" description="WD" evidence="3">
    <location>
        <begin position="564"/>
        <end position="605"/>
    </location>
</feature>
<evidence type="ECO:0000313" key="7">
    <source>
        <dbReference type="Proteomes" id="UP000502823"/>
    </source>
</evidence>
<comment type="caution">
    <text evidence="6">The sequence shown here is derived from an EMBL/GenBank/DDBJ whole genome shotgun (WGS) entry which is preliminary data.</text>
</comment>
<feature type="domain" description="WDR36/Utp21 C-terminal" evidence="4">
    <location>
        <begin position="690"/>
        <end position="891"/>
    </location>
</feature>
<dbReference type="PANTHER" id="PTHR22840">
    <property type="entry name" value="WD REPEAT-CONTAINING PROTEIN 36"/>
    <property type="match status" value="1"/>
</dbReference>
<dbReference type="InParanoid" id="A0A6L2PNW0"/>
<keyword evidence="2" id="KW-0677">Repeat</keyword>
<dbReference type="InterPro" id="IPR019775">
    <property type="entry name" value="WD40_repeat_CS"/>
</dbReference>
<dbReference type="SMART" id="SM00320">
    <property type="entry name" value="WD40"/>
    <property type="match status" value="10"/>
</dbReference>
<feature type="repeat" description="WD" evidence="3">
    <location>
        <begin position="479"/>
        <end position="510"/>
    </location>
</feature>
<dbReference type="AlphaFoldDB" id="A0A6L2PNW0"/>
<dbReference type="GO" id="GO:0032040">
    <property type="term" value="C:small-subunit processome"/>
    <property type="evidence" value="ECO:0007669"/>
    <property type="project" value="InterPro"/>
</dbReference>
<dbReference type="PROSITE" id="PS00678">
    <property type="entry name" value="WD_REPEATS_1"/>
    <property type="match status" value="1"/>
</dbReference>
<evidence type="ECO:0000256" key="2">
    <source>
        <dbReference type="ARBA" id="ARBA00022737"/>
    </source>
</evidence>
<proteinExistence type="predicted"/>
<dbReference type="Pfam" id="PF25168">
    <property type="entry name" value="Beta-prop_WDR36-Utp21_2nd"/>
    <property type="match status" value="1"/>
</dbReference>
<feature type="repeat" description="WD" evidence="3">
    <location>
        <begin position="267"/>
        <end position="298"/>
    </location>
</feature>
<dbReference type="PROSITE" id="PS50082">
    <property type="entry name" value="WD_REPEATS_2"/>
    <property type="match status" value="3"/>
</dbReference>
<evidence type="ECO:0000256" key="1">
    <source>
        <dbReference type="ARBA" id="ARBA00022574"/>
    </source>
</evidence>
<dbReference type="Proteomes" id="UP000502823">
    <property type="component" value="Unassembled WGS sequence"/>
</dbReference>
<dbReference type="FunCoup" id="A0A6L2PNW0">
    <property type="interactions" value="1372"/>
</dbReference>
<dbReference type="Pfam" id="PF04192">
    <property type="entry name" value="Utp21"/>
    <property type="match status" value="1"/>
</dbReference>